<evidence type="ECO:0000313" key="8">
    <source>
        <dbReference type="Proteomes" id="UP001078443"/>
    </source>
</evidence>
<evidence type="ECO:0000256" key="2">
    <source>
        <dbReference type="ARBA" id="ARBA00022475"/>
    </source>
</evidence>
<keyword evidence="3 6" id="KW-0812">Transmembrane</keyword>
<keyword evidence="2" id="KW-1003">Cell membrane</keyword>
<gene>
    <name evidence="7" type="ORF">OW763_12130</name>
</gene>
<protein>
    <submittedName>
        <fullName evidence="7">AbgT family transporter</fullName>
    </submittedName>
</protein>
<feature type="transmembrane region" description="Helical" evidence="6">
    <location>
        <begin position="427"/>
        <end position="444"/>
    </location>
</feature>
<feature type="transmembrane region" description="Helical" evidence="6">
    <location>
        <begin position="128"/>
        <end position="149"/>
    </location>
</feature>
<feature type="transmembrane region" description="Helical" evidence="6">
    <location>
        <begin position="366"/>
        <end position="386"/>
    </location>
</feature>
<dbReference type="PANTHER" id="PTHR43652">
    <property type="entry name" value="BASIC AMINO ACID ANTIPORTER YFCC-RELATED"/>
    <property type="match status" value="1"/>
</dbReference>
<feature type="transmembrane region" description="Helical" evidence="6">
    <location>
        <begin position="214"/>
        <end position="232"/>
    </location>
</feature>
<evidence type="ECO:0000256" key="6">
    <source>
        <dbReference type="SAM" id="Phobius"/>
    </source>
</evidence>
<evidence type="ECO:0000313" key="7">
    <source>
        <dbReference type="EMBL" id="MCY6485087.1"/>
    </source>
</evidence>
<feature type="transmembrane region" description="Helical" evidence="6">
    <location>
        <begin position="92"/>
        <end position="116"/>
    </location>
</feature>
<reference evidence="7" key="1">
    <citation type="submission" date="2022-12" db="EMBL/GenBank/DDBJ databases">
        <authorList>
            <person name="Wang J."/>
        </authorList>
    </citation>
    <scope>NUCLEOTIDE SEQUENCE</scope>
    <source>
        <strain evidence="7">HY-45-18</strain>
    </source>
</reference>
<dbReference type="Pfam" id="PF03606">
    <property type="entry name" value="DcuC"/>
    <property type="match status" value="1"/>
</dbReference>
<dbReference type="InterPro" id="IPR051679">
    <property type="entry name" value="DASS-Related_Transporters"/>
</dbReference>
<dbReference type="Proteomes" id="UP001078443">
    <property type="component" value="Unassembled WGS sequence"/>
</dbReference>
<feature type="transmembrane region" description="Helical" evidence="6">
    <location>
        <begin position="269"/>
        <end position="286"/>
    </location>
</feature>
<evidence type="ECO:0000256" key="3">
    <source>
        <dbReference type="ARBA" id="ARBA00022692"/>
    </source>
</evidence>
<evidence type="ECO:0000256" key="5">
    <source>
        <dbReference type="ARBA" id="ARBA00023136"/>
    </source>
</evidence>
<keyword evidence="5 6" id="KW-0472">Membrane</keyword>
<dbReference type="PANTHER" id="PTHR43652:SF2">
    <property type="entry name" value="BASIC AMINO ACID ANTIPORTER YFCC-RELATED"/>
    <property type="match status" value="1"/>
</dbReference>
<evidence type="ECO:0000256" key="1">
    <source>
        <dbReference type="ARBA" id="ARBA00004651"/>
    </source>
</evidence>
<accession>A0ABT4D1G4</accession>
<proteinExistence type="predicted"/>
<feature type="transmembrane region" description="Helical" evidence="6">
    <location>
        <begin position="456"/>
        <end position="476"/>
    </location>
</feature>
<comment type="subcellular location">
    <subcellularLocation>
        <location evidence="1">Cell membrane</location>
        <topology evidence="1">Multi-pass membrane protein</topology>
    </subcellularLocation>
</comment>
<name>A0ABT4D1G4_9CLOT</name>
<feature type="transmembrane region" description="Helical" evidence="6">
    <location>
        <begin position="26"/>
        <end position="44"/>
    </location>
</feature>
<evidence type="ECO:0000256" key="4">
    <source>
        <dbReference type="ARBA" id="ARBA00022989"/>
    </source>
</evidence>
<feature type="transmembrane region" description="Helical" evidence="6">
    <location>
        <begin position="328"/>
        <end position="346"/>
    </location>
</feature>
<keyword evidence="8" id="KW-1185">Reference proteome</keyword>
<organism evidence="7 8">
    <name type="scientific">Clostridium aestuarii</name>
    <dbReference type="NCBI Taxonomy" id="338193"/>
    <lineage>
        <taxon>Bacteria</taxon>
        <taxon>Bacillati</taxon>
        <taxon>Bacillota</taxon>
        <taxon>Clostridia</taxon>
        <taxon>Eubacteriales</taxon>
        <taxon>Clostridiaceae</taxon>
        <taxon>Clostridium</taxon>
    </lineage>
</organism>
<dbReference type="RefSeq" id="WP_268041409.1">
    <property type="nucleotide sequence ID" value="NZ_JAPQER010000005.1"/>
</dbReference>
<feature type="transmembrane region" description="Helical" evidence="6">
    <location>
        <begin position="298"/>
        <end position="316"/>
    </location>
</feature>
<feature type="transmembrane region" description="Helical" evidence="6">
    <location>
        <begin position="155"/>
        <end position="183"/>
    </location>
</feature>
<dbReference type="EMBL" id="JAPQER010000005">
    <property type="protein sequence ID" value="MCY6485087.1"/>
    <property type="molecule type" value="Genomic_DNA"/>
</dbReference>
<comment type="caution">
    <text evidence="7">The sequence shown here is derived from an EMBL/GenBank/DDBJ whole genome shotgun (WGS) entry which is preliminary data.</text>
</comment>
<sequence>MSQDNKVVTNKPTVPKKPWYKSFPHAFLLLFMVIVVCAILSYFVPAGEFERIQVNGRTVVDAGSFHYVKNTPVSFLDIFRAIPNGMIKASSIMFLILLVGGSIEVFSQTGAINAGLSKIIRKYGDKGGPIVIVILMTFFAVLGGFLGWIEAAFPFVPLAMAVICGLGYDTLVGVGVCTLSMILGFTGGPTNVYSVGIAQSVAELPLFSGMGYRMIVYITLVTISITHVYRYAKKTKADPSLSLMNGIDTSDLDYNLDLSKKVEFTGKHTLSLLILLGTFIMVVIGMTKLKWNINDMSAVFVIGGIIAGLACSMTPNKIAEHFVKGSEKIVFGALIVGLARGIQWILLQGHIVDTIIYTASLPLSKLPTVICAIGMFVVQMVLNFFIPSGSGQAMVTMPIMIPLGDLLGITRQTTILAFQLGDGFSNIMWFTYGGLMFLLTSGKVPYNRWMKFVWPVIWKVFVASCIFLVIAVKIGYGPF</sequence>
<keyword evidence="4 6" id="KW-1133">Transmembrane helix</keyword>
<dbReference type="InterPro" id="IPR018385">
    <property type="entry name" value="C4_dicarb_anaerob_car-like"/>
</dbReference>